<dbReference type="InterPro" id="IPR002397">
    <property type="entry name" value="Cyt_P450_B"/>
</dbReference>
<dbReference type="PRINTS" id="PR00359">
    <property type="entry name" value="BP450"/>
</dbReference>
<evidence type="ECO:0000313" key="4">
    <source>
        <dbReference type="Proteomes" id="UP001571476"/>
    </source>
</evidence>
<sequence length="399" mass="44628">MSDSETTTAPPVEELVHHLDLFDPAHHERVWEVLKHARESECPVIKTDADHGYFIITTYDDLRDVANDPETFSSVEPALRGVPVRLPPISEDPPIHTDFRKLLNPYFSRSYLQRYEQSMRYTARELLEPLLAKGRMEFMSDFALPFTAANLTRLVLDEKDQARLARAKDASVRISTENTQQAWFDLAQVATEFLAEREASGTEADDLLSAIGNGSVAGRPLTAEEQVGIVATLFIGGLDTTRAALGNITRRMAEDSTIEARLREPDWLAGDLDEFLRFESPITFLARTVTRDTEVNGCPMHAGDRVALHYASANRDEQHFDKADELALDRKKNPHLAFGIGRHRCLGLHFARLQIGIGIEEILNRITHVRLAPGAEVAMANGVILAPETLPIEFDLRKG</sequence>
<dbReference type="Pfam" id="PF00067">
    <property type="entry name" value="p450"/>
    <property type="match status" value="1"/>
</dbReference>
<reference evidence="3 4" key="1">
    <citation type="submission" date="2024-08" db="EMBL/GenBank/DDBJ databases">
        <title>Genome sequence of Streptomyces aureus CACIA-1.46HGO.</title>
        <authorList>
            <person name="Evangelista-Martinez Z."/>
        </authorList>
    </citation>
    <scope>NUCLEOTIDE SEQUENCE [LARGE SCALE GENOMIC DNA]</scope>
    <source>
        <strain evidence="3 4">CACIA-1.46HGO</strain>
    </source>
</reference>
<dbReference type="SUPFAM" id="SSF48264">
    <property type="entry name" value="Cytochrome P450"/>
    <property type="match status" value="1"/>
</dbReference>
<evidence type="ECO:0000256" key="1">
    <source>
        <dbReference type="ARBA" id="ARBA00010617"/>
    </source>
</evidence>
<protein>
    <submittedName>
        <fullName evidence="3">Cytochrome P450</fullName>
    </submittedName>
</protein>
<dbReference type="RefSeq" id="WP_372566974.1">
    <property type="nucleotide sequence ID" value="NZ_JBGOSP010000051.1"/>
</dbReference>
<keyword evidence="2" id="KW-0408">Iron</keyword>
<dbReference type="PANTHER" id="PTHR46696">
    <property type="entry name" value="P450, PUTATIVE (EUROFUNG)-RELATED"/>
    <property type="match status" value="1"/>
</dbReference>
<dbReference type="Proteomes" id="UP001571476">
    <property type="component" value="Unassembled WGS sequence"/>
</dbReference>
<gene>
    <name evidence="3" type="ORF">ACEG43_44460</name>
</gene>
<name>A0ABV4SZQ7_9ACTN</name>
<comment type="caution">
    <text evidence="3">The sequence shown here is derived from an EMBL/GenBank/DDBJ whole genome shotgun (WGS) entry which is preliminary data.</text>
</comment>
<keyword evidence="2" id="KW-0503">Monooxygenase</keyword>
<evidence type="ECO:0000256" key="2">
    <source>
        <dbReference type="RuleBase" id="RU000461"/>
    </source>
</evidence>
<dbReference type="EMBL" id="JBGOSP010000051">
    <property type="protein sequence ID" value="MFA3843109.1"/>
    <property type="molecule type" value="Genomic_DNA"/>
</dbReference>
<dbReference type="InterPro" id="IPR001128">
    <property type="entry name" value="Cyt_P450"/>
</dbReference>
<keyword evidence="4" id="KW-1185">Reference proteome</keyword>
<organism evidence="3 4">
    <name type="scientific">Streptomyces aureus</name>
    <dbReference type="NCBI Taxonomy" id="193461"/>
    <lineage>
        <taxon>Bacteria</taxon>
        <taxon>Bacillati</taxon>
        <taxon>Actinomycetota</taxon>
        <taxon>Actinomycetes</taxon>
        <taxon>Kitasatosporales</taxon>
        <taxon>Streptomycetaceae</taxon>
        <taxon>Streptomyces</taxon>
    </lineage>
</organism>
<keyword evidence="2" id="KW-0560">Oxidoreductase</keyword>
<keyword evidence="2" id="KW-0479">Metal-binding</keyword>
<dbReference type="InterPro" id="IPR017972">
    <property type="entry name" value="Cyt_P450_CS"/>
</dbReference>
<keyword evidence="2" id="KW-0349">Heme</keyword>
<dbReference type="InterPro" id="IPR036396">
    <property type="entry name" value="Cyt_P450_sf"/>
</dbReference>
<accession>A0ABV4SZQ7</accession>
<dbReference type="PROSITE" id="PS00086">
    <property type="entry name" value="CYTOCHROME_P450"/>
    <property type="match status" value="1"/>
</dbReference>
<proteinExistence type="inferred from homology"/>
<dbReference type="PANTHER" id="PTHR46696:SF6">
    <property type="entry name" value="P450, PUTATIVE (EUROFUNG)-RELATED"/>
    <property type="match status" value="1"/>
</dbReference>
<dbReference type="Gene3D" id="1.10.630.10">
    <property type="entry name" value="Cytochrome P450"/>
    <property type="match status" value="1"/>
</dbReference>
<evidence type="ECO:0000313" key="3">
    <source>
        <dbReference type="EMBL" id="MFA3843109.1"/>
    </source>
</evidence>
<comment type="similarity">
    <text evidence="1 2">Belongs to the cytochrome P450 family.</text>
</comment>